<accession>A0A1Y1WTT2</accession>
<organism evidence="1 2">
    <name type="scientific">Anaeromyces robustus</name>
    <dbReference type="NCBI Taxonomy" id="1754192"/>
    <lineage>
        <taxon>Eukaryota</taxon>
        <taxon>Fungi</taxon>
        <taxon>Fungi incertae sedis</taxon>
        <taxon>Chytridiomycota</taxon>
        <taxon>Chytridiomycota incertae sedis</taxon>
        <taxon>Neocallimastigomycetes</taxon>
        <taxon>Neocallimastigales</taxon>
        <taxon>Neocallimastigaceae</taxon>
        <taxon>Anaeromyces</taxon>
    </lineage>
</organism>
<comment type="caution">
    <text evidence="1">The sequence shown here is derived from an EMBL/GenBank/DDBJ whole genome shotgun (WGS) entry which is preliminary data.</text>
</comment>
<evidence type="ECO:0000313" key="1">
    <source>
        <dbReference type="EMBL" id="ORX76933.1"/>
    </source>
</evidence>
<sequence>MFRDRKLTTYQKEILLAYEADKLLLKVKDVNNKDYIFISNAVDYCWKWIERRQVDLNNMLDILDSEDGYDISYYVNEFERDEKKQEVYDNFFNIILFIGGRAISYEGYSIPYYFDEIYYDPKFWDKIVTNILKIDPDLEKNWNSILEFYDKERENISRSIKWIENSLEGIELTFLEDDEEYSTIQKETLILYVANEIIKELEGDKGYKSCYEGLNLCLEWIMYREVDYKKLVEIIENKNDLLYYLKKEENIKKRKVYQILFKIFKYELLQIMKYENISIDSLRDELNNLNYWEELETEIVEFDKEWKDKLAKVFTLFFSERKLEYKQEFSLRETLKKL</sequence>
<keyword evidence="2" id="KW-1185">Reference proteome</keyword>
<gene>
    <name evidence="1" type="ORF">BCR32DRAFT_295929</name>
</gene>
<evidence type="ECO:0000313" key="2">
    <source>
        <dbReference type="Proteomes" id="UP000193944"/>
    </source>
</evidence>
<name>A0A1Y1WTT2_9FUNG</name>
<proteinExistence type="predicted"/>
<protein>
    <submittedName>
        <fullName evidence="1">Uncharacterized protein</fullName>
    </submittedName>
</protein>
<dbReference type="InterPro" id="IPR025674">
    <property type="entry name" value="Imm6"/>
</dbReference>
<reference evidence="1 2" key="1">
    <citation type="submission" date="2016-08" db="EMBL/GenBank/DDBJ databases">
        <title>A Parts List for Fungal Cellulosomes Revealed by Comparative Genomics.</title>
        <authorList>
            <consortium name="DOE Joint Genome Institute"/>
            <person name="Haitjema C.H."/>
            <person name="Gilmore S.P."/>
            <person name="Henske J.K."/>
            <person name="Solomon K.V."/>
            <person name="De Groot R."/>
            <person name="Kuo A."/>
            <person name="Mondo S.J."/>
            <person name="Salamov A.A."/>
            <person name="Labutti K."/>
            <person name="Zhao Z."/>
            <person name="Chiniquy J."/>
            <person name="Barry K."/>
            <person name="Brewer H.M."/>
            <person name="Purvine S.O."/>
            <person name="Wright A.T."/>
            <person name="Boxma B."/>
            <person name="Van Alen T."/>
            <person name="Hackstein J.H."/>
            <person name="Baker S.E."/>
            <person name="Grigoriev I.V."/>
            <person name="O'Malley M.A."/>
        </authorList>
    </citation>
    <scope>NUCLEOTIDE SEQUENCE [LARGE SCALE GENOMIC DNA]</scope>
    <source>
        <strain evidence="1 2">S4</strain>
    </source>
</reference>
<dbReference type="Proteomes" id="UP000193944">
    <property type="component" value="Unassembled WGS sequence"/>
</dbReference>
<reference evidence="1 2" key="2">
    <citation type="submission" date="2016-08" db="EMBL/GenBank/DDBJ databases">
        <title>Pervasive Adenine N6-methylation of Active Genes in Fungi.</title>
        <authorList>
            <consortium name="DOE Joint Genome Institute"/>
            <person name="Mondo S.J."/>
            <person name="Dannebaum R.O."/>
            <person name="Kuo R.C."/>
            <person name="Labutti K."/>
            <person name="Haridas S."/>
            <person name="Kuo A."/>
            <person name="Salamov A."/>
            <person name="Ahrendt S.R."/>
            <person name="Lipzen A."/>
            <person name="Sullivan W."/>
            <person name="Andreopoulos W.B."/>
            <person name="Clum A."/>
            <person name="Lindquist E."/>
            <person name="Daum C."/>
            <person name="Ramamoorthy G.K."/>
            <person name="Gryganskyi A."/>
            <person name="Culley D."/>
            <person name="Magnuson J.K."/>
            <person name="James T.Y."/>
            <person name="O'Malley M.A."/>
            <person name="Stajich J.E."/>
            <person name="Spatafora J.W."/>
            <person name="Visel A."/>
            <person name="Grigoriev I.V."/>
        </authorList>
    </citation>
    <scope>NUCLEOTIDE SEQUENCE [LARGE SCALE GENOMIC DNA]</scope>
    <source>
        <strain evidence="1 2">S4</strain>
    </source>
</reference>
<dbReference type="EMBL" id="MCFG01000271">
    <property type="protein sequence ID" value="ORX76933.1"/>
    <property type="molecule type" value="Genomic_DNA"/>
</dbReference>
<dbReference type="AlphaFoldDB" id="A0A1Y1WTT2"/>
<dbReference type="Pfam" id="PF14434">
    <property type="entry name" value="Imm6"/>
    <property type="match status" value="2"/>
</dbReference>